<accession>A0A484VCG3</accession>
<dbReference type="AlphaFoldDB" id="A0A484VCG3"/>
<protein>
    <recommendedName>
        <fullName evidence="2">Replication protein P</fullName>
    </recommendedName>
</protein>
<evidence type="ECO:0000313" key="1">
    <source>
        <dbReference type="EMBL" id="VFR96495.1"/>
    </source>
</evidence>
<dbReference type="EMBL" id="CAADIO010000049">
    <property type="protein sequence ID" value="VFR96495.1"/>
    <property type="molecule type" value="Genomic_DNA"/>
</dbReference>
<gene>
    <name evidence="1" type="ORF">RAN3_1877</name>
</gene>
<organism evidence="1">
    <name type="scientific">plant metagenome</name>
    <dbReference type="NCBI Taxonomy" id="1297885"/>
    <lineage>
        <taxon>unclassified sequences</taxon>
        <taxon>metagenomes</taxon>
        <taxon>organismal metagenomes</taxon>
    </lineage>
</organism>
<name>A0A484VCG3_9ZZZZ</name>
<proteinExistence type="predicted"/>
<reference evidence="1" key="1">
    <citation type="submission" date="2019-03" db="EMBL/GenBank/DDBJ databases">
        <authorList>
            <person name="Danneels B."/>
        </authorList>
    </citation>
    <scope>NUCLEOTIDE SEQUENCE</scope>
</reference>
<sequence>MTTIAPLMSDVMTLWTAPRTFPDMQEPQAPIARLFNRLAGIYGGRWTSQFQAAESVNNWERTWSEALAAERLTPQEAATGLQNCLGMYEWPPSLPEFIKACRPNLAPENAFQEAVRGMLDRTRGEMGHWTHPAIFWAAVRVGQHDIMHLGYAVMKTRWEAALRDILQQGQWKDIPEVSMALPAPGNTQADRDAAAKQMRELGAGAALDQTGRDPRRWIAKVQQRCADGRKPSPTVLAMLQRATGGAQA</sequence>
<evidence type="ECO:0008006" key="2">
    <source>
        <dbReference type="Google" id="ProtNLM"/>
    </source>
</evidence>